<evidence type="ECO:0000313" key="14">
    <source>
        <dbReference type="Proteomes" id="UP000035444"/>
    </source>
</evidence>
<keyword evidence="4 10" id="KW-0812">Transmembrane</keyword>
<gene>
    <name evidence="13" type="ORF">WH96_01620</name>
</gene>
<sequence>MKKILSGLFAAALGFATVPAYSAGDAVPLPKYEWSFDGVFGTYDKASLQRGFQVYKEVCSACHSLDLIAFRNLADLGYNVDEIKAIASEYTVEDGPNDEGEMFERNAIASDYFPSPFPNEKAAAASNGGKAPPDLSLMAKARVGGPSFVRALLTGYEDAPEGFETGDLSYNKYFPGHLIAMAPPLSEDSVEYGDGTAATVDQMAADVSHFMMWAAEPKLEARKNTGVKVMIFLIIFTLVMYAAKRKVFAKVH</sequence>
<feature type="binding site" description="covalent" evidence="9">
    <location>
        <position position="63"/>
    </location>
    <ligand>
        <name>heme c</name>
        <dbReference type="ChEBI" id="CHEBI:61717"/>
    </ligand>
</feature>
<dbReference type="PANTHER" id="PTHR10266">
    <property type="entry name" value="CYTOCHROME C1"/>
    <property type="match status" value="1"/>
</dbReference>
<evidence type="ECO:0000313" key="13">
    <source>
        <dbReference type="EMBL" id="KLN62249.1"/>
    </source>
</evidence>
<evidence type="ECO:0000256" key="5">
    <source>
        <dbReference type="ARBA" id="ARBA00022723"/>
    </source>
</evidence>
<evidence type="ECO:0000256" key="1">
    <source>
        <dbReference type="ARBA" id="ARBA00004370"/>
    </source>
</evidence>
<dbReference type="PRINTS" id="PR00603">
    <property type="entry name" value="CYTOCHROMEC1"/>
</dbReference>
<dbReference type="InterPro" id="IPR009056">
    <property type="entry name" value="Cyt_c-like_dom"/>
</dbReference>
<feature type="binding site" description="covalent" evidence="9">
    <location>
        <position position="59"/>
    </location>
    <ligand>
        <name>heme c</name>
        <dbReference type="ChEBI" id="CHEBI:61717"/>
    </ligand>
</feature>
<proteinExistence type="predicted"/>
<comment type="caution">
    <text evidence="13">The sequence shown here is derived from an EMBL/GenBank/DDBJ whole genome shotgun (WGS) entry which is preliminary data.</text>
</comment>
<dbReference type="EMBL" id="LAQL01000002">
    <property type="protein sequence ID" value="KLN62249.1"/>
    <property type="molecule type" value="Genomic_DNA"/>
</dbReference>
<dbReference type="RefSeq" id="WP_047762375.1">
    <property type="nucleotide sequence ID" value="NZ_LAQL01000002.1"/>
</dbReference>
<dbReference type="OrthoDB" id="9808471at2"/>
<accession>A0A0H2MI32</accession>
<dbReference type="GO" id="GO:0009055">
    <property type="term" value="F:electron transfer activity"/>
    <property type="evidence" value="ECO:0007669"/>
    <property type="project" value="InterPro"/>
</dbReference>
<dbReference type="PROSITE" id="PS51007">
    <property type="entry name" value="CYTC"/>
    <property type="match status" value="1"/>
</dbReference>
<evidence type="ECO:0000256" key="2">
    <source>
        <dbReference type="ARBA" id="ARBA00016165"/>
    </source>
</evidence>
<evidence type="ECO:0000256" key="3">
    <source>
        <dbReference type="ARBA" id="ARBA00022617"/>
    </source>
</evidence>
<evidence type="ECO:0000259" key="12">
    <source>
        <dbReference type="PROSITE" id="PS51007"/>
    </source>
</evidence>
<keyword evidence="14" id="KW-1185">Reference proteome</keyword>
<dbReference type="STRING" id="1489064.WH96_01620"/>
<evidence type="ECO:0000256" key="4">
    <source>
        <dbReference type="ARBA" id="ARBA00022692"/>
    </source>
</evidence>
<organism evidence="13 14">
    <name type="scientific">Kiloniella spongiae</name>
    <dbReference type="NCBI Taxonomy" id="1489064"/>
    <lineage>
        <taxon>Bacteria</taxon>
        <taxon>Pseudomonadati</taxon>
        <taxon>Pseudomonadota</taxon>
        <taxon>Alphaproteobacteria</taxon>
        <taxon>Rhodospirillales</taxon>
        <taxon>Kiloniellaceae</taxon>
        <taxon>Kiloniella</taxon>
    </lineage>
</organism>
<dbReference type="Pfam" id="PF02167">
    <property type="entry name" value="Cytochrom_C1"/>
    <property type="match status" value="1"/>
</dbReference>
<evidence type="ECO:0000256" key="11">
    <source>
        <dbReference type="SAM" id="SignalP"/>
    </source>
</evidence>
<dbReference type="AlphaFoldDB" id="A0A0H2MI32"/>
<dbReference type="Gene3D" id="1.10.760.10">
    <property type="entry name" value="Cytochrome c-like domain"/>
    <property type="match status" value="1"/>
</dbReference>
<keyword evidence="6 10" id="KW-1133">Transmembrane helix</keyword>
<keyword evidence="5 9" id="KW-0479">Metal-binding</keyword>
<evidence type="ECO:0000256" key="9">
    <source>
        <dbReference type="PIRSR" id="PIRSR602326-1"/>
    </source>
</evidence>
<comment type="subcellular location">
    <subcellularLocation>
        <location evidence="1">Membrane</location>
    </subcellularLocation>
</comment>
<protein>
    <recommendedName>
        <fullName evidence="2">Cytochrome c1</fullName>
    </recommendedName>
</protein>
<name>A0A0H2MI32_9PROT</name>
<dbReference type="FunFam" id="1.10.760.10:FF:000011">
    <property type="entry name" value="Cytochrome c1, putative"/>
    <property type="match status" value="1"/>
</dbReference>
<dbReference type="SUPFAM" id="SSF46626">
    <property type="entry name" value="Cytochrome c"/>
    <property type="match status" value="1"/>
</dbReference>
<dbReference type="InterPro" id="IPR036909">
    <property type="entry name" value="Cyt_c-like_dom_sf"/>
</dbReference>
<evidence type="ECO:0000256" key="8">
    <source>
        <dbReference type="ARBA" id="ARBA00023136"/>
    </source>
</evidence>
<keyword evidence="7 9" id="KW-0408">Iron</keyword>
<evidence type="ECO:0000256" key="7">
    <source>
        <dbReference type="ARBA" id="ARBA00023004"/>
    </source>
</evidence>
<keyword evidence="3 9" id="KW-0349">Heme</keyword>
<keyword evidence="8 10" id="KW-0472">Membrane</keyword>
<feature type="chain" id="PRO_5002597289" description="Cytochrome c1" evidence="11">
    <location>
        <begin position="23"/>
        <end position="252"/>
    </location>
</feature>
<dbReference type="Gene3D" id="1.20.5.100">
    <property type="entry name" value="Cytochrome c1, transmembrane anchor, C-terminal"/>
    <property type="match status" value="1"/>
</dbReference>
<reference evidence="13 14" key="1">
    <citation type="submission" date="2015-03" db="EMBL/GenBank/DDBJ databases">
        <title>Genome Sequence of Kiloniella spongiae MEBiC09566, isolated from a marine sponge.</title>
        <authorList>
            <person name="Shao Z."/>
            <person name="Wang L."/>
            <person name="Li X."/>
        </authorList>
    </citation>
    <scope>NUCLEOTIDE SEQUENCE [LARGE SCALE GENOMIC DNA]</scope>
    <source>
        <strain evidence="13 14">MEBiC09566</strain>
    </source>
</reference>
<feature type="binding site" description="covalent" evidence="9">
    <location>
        <position position="62"/>
    </location>
    <ligand>
        <name>heme c</name>
        <dbReference type="ChEBI" id="CHEBI:61717"/>
    </ligand>
</feature>
<keyword evidence="11" id="KW-0732">Signal</keyword>
<evidence type="ECO:0000256" key="10">
    <source>
        <dbReference type="SAM" id="Phobius"/>
    </source>
</evidence>
<feature type="domain" description="Cytochrome c" evidence="12">
    <location>
        <begin position="46"/>
        <end position="197"/>
    </location>
</feature>
<comment type="cofactor">
    <cofactor evidence="9">
        <name>heme c</name>
        <dbReference type="ChEBI" id="CHEBI:61717"/>
    </cofactor>
    <text evidence="9">Binds 1 heme c group covalently per subunit.</text>
</comment>
<dbReference type="Proteomes" id="UP000035444">
    <property type="component" value="Unassembled WGS sequence"/>
</dbReference>
<dbReference type="PANTHER" id="PTHR10266:SF3">
    <property type="entry name" value="CYTOCHROME C1, HEME PROTEIN, MITOCHONDRIAL"/>
    <property type="match status" value="1"/>
</dbReference>
<feature type="binding site" description="covalent" evidence="9">
    <location>
        <position position="181"/>
    </location>
    <ligand>
        <name>heme c</name>
        <dbReference type="ChEBI" id="CHEBI:61717"/>
    </ligand>
</feature>
<dbReference type="GO" id="GO:0020037">
    <property type="term" value="F:heme binding"/>
    <property type="evidence" value="ECO:0007669"/>
    <property type="project" value="InterPro"/>
</dbReference>
<evidence type="ECO:0000256" key="6">
    <source>
        <dbReference type="ARBA" id="ARBA00022989"/>
    </source>
</evidence>
<dbReference type="GO" id="GO:0046872">
    <property type="term" value="F:metal ion binding"/>
    <property type="evidence" value="ECO:0007669"/>
    <property type="project" value="UniProtKB-KW"/>
</dbReference>
<feature type="signal peptide" evidence="11">
    <location>
        <begin position="1"/>
        <end position="22"/>
    </location>
</feature>
<feature type="transmembrane region" description="Helical" evidence="10">
    <location>
        <begin position="225"/>
        <end position="243"/>
    </location>
</feature>
<dbReference type="PATRIC" id="fig|1489064.4.peg.1245"/>
<dbReference type="GO" id="GO:0016020">
    <property type="term" value="C:membrane"/>
    <property type="evidence" value="ECO:0007669"/>
    <property type="project" value="UniProtKB-SubCell"/>
</dbReference>
<dbReference type="InterPro" id="IPR002326">
    <property type="entry name" value="Cyt_c1"/>
</dbReference>